<dbReference type="AlphaFoldDB" id="A0AAN9IIX5"/>
<reference evidence="1 2" key="1">
    <citation type="submission" date="2024-01" db="EMBL/GenBank/DDBJ databases">
        <title>The genomes of 5 underutilized Papilionoideae crops provide insights into root nodulation and disease resistance.</title>
        <authorList>
            <person name="Yuan L."/>
        </authorList>
    </citation>
    <scope>NUCLEOTIDE SEQUENCE [LARGE SCALE GENOMIC DNA]</scope>
    <source>
        <strain evidence="1">LY-2023</strain>
        <tissue evidence="1">Leaf</tissue>
    </source>
</reference>
<comment type="caution">
    <text evidence="1">The sequence shown here is derived from an EMBL/GenBank/DDBJ whole genome shotgun (WGS) entry which is preliminary data.</text>
</comment>
<gene>
    <name evidence="1" type="ORF">RJT34_25543</name>
</gene>
<accession>A0AAN9IIX5</accession>
<protein>
    <submittedName>
        <fullName evidence="1">Uncharacterized protein</fullName>
    </submittedName>
</protein>
<proteinExistence type="predicted"/>
<dbReference type="EMBL" id="JAYKXN010000006">
    <property type="protein sequence ID" value="KAK7280479.1"/>
    <property type="molecule type" value="Genomic_DNA"/>
</dbReference>
<evidence type="ECO:0000313" key="1">
    <source>
        <dbReference type="EMBL" id="KAK7280479.1"/>
    </source>
</evidence>
<organism evidence="1 2">
    <name type="scientific">Clitoria ternatea</name>
    <name type="common">Butterfly pea</name>
    <dbReference type="NCBI Taxonomy" id="43366"/>
    <lineage>
        <taxon>Eukaryota</taxon>
        <taxon>Viridiplantae</taxon>
        <taxon>Streptophyta</taxon>
        <taxon>Embryophyta</taxon>
        <taxon>Tracheophyta</taxon>
        <taxon>Spermatophyta</taxon>
        <taxon>Magnoliopsida</taxon>
        <taxon>eudicotyledons</taxon>
        <taxon>Gunneridae</taxon>
        <taxon>Pentapetalae</taxon>
        <taxon>rosids</taxon>
        <taxon>fabids</taxon>
        <taxon>Fabales</taxon>
        <taxon>Fabaceae</taxon>
        <taxon>Papilionoideae</taxon>
        <taxon>50 kb inversion clade</taxon>
        <taxon>NPAAA clade</taxon>
        <taxon>indigoferoid/millettioid clade</taxon>
        <taxon>Phaseoleae</taxon>
        <taxon>Clitoria</taxon>
    </lineage>
</organism>
<sequence length="85" mass="9786">MMFSSVSGFGLSFFFLSVLLRLELWFCQTHYFELQLIRCGSCSDPIRVSLCVRAFLCVRASLVRLKDDHGLLWTFVTIKDKVDDG</sequence>
<dbReference type="Proteomes" id="UP001359559">
    <property type="component" value="Unassembled WGS sequence"/>
</dbReference>
<name>A0AAN9IIX5_CLITE</name>
<keyword evidence="2" id="KW-1185">Reference proteome</keyword>
<evidence type="ECO:0000313" key="2">
    <source>
        <dbReference type="Proteomes" id="UP001359559"/>
    </source>
</evidence>